<dbReference type="InterPro" id="IPR006674">
    <property type="entry name" value="HD_domain"/>
</dbReference>
<evidence type="ECO:0000313" key="4">
    <source>
        <dbReference type="EMBL" id="UFZ05872.1"/>
    </source>
</evidence>
<dbReference type="RefSeq" id="WP_231324406.1">
    <property type="nucleotide sequence ID" value="NZ_CP088156.1"/>
</dbReference>
<keyword evidence="2" id="KW-0378">Hydrolase</keyword>
<organism evidence="4 5">
    <name type="scientific">Bradyrhizobium ontarionense</name>
    <dbReference type="NCBI Taxonomy" id="2898149"/>
    <lineage>
        <taxon>Bacteria</taxon>
        <taxon>Pseudomonadati</taxon>
        <taxon>Pseudomonadota</taxon>
        <taxon>Alphaproteobacteria</taxon>
        <taxon>Hyphomicrobiales</taxon>
        <taxon>Nitrobacteraceae</taxon>
        <taxon>Bradyrhizobium</taxon>
    </lineage>
</organism>
<dbReference type="SUPFAM" id="SSF109604">
    <property type="entry name" value="HD-domain/PDEase-like"/>
    <property type="match status" value="1"/>
</dbReference>
<dbReference type="Pfam" id="PF13023">
    <property type="entry name" value="HD_3"/>
    <property type="match status" value="1"/>
</dbReference>
<evidence type="ECO:0000256" key="1">
    <source>
        <dbReference type="ARBA" id="ARBA00022723"/>
    </source>
</evidence>
<dbReference type="PANTHER" id="PTHR11845">
    <property type="entry name" value="5'-DEOXYNUCLEOTIDASE HDDC2"/>
    <property type="match status" value="1"/>
</dbReference>
<protein>
    <submittedName>
        <fullName evidence="4">HD domain-containing protein</fullName>
    </submittedName>
</protein>
<evidence type="ECO:0000259" key="3">
    <source>
        <dbReference type="Pfam" id="PF13023"/>
    </source>
</evidence>
<evidence type="ECO:0000313" key="5">
    <source>
        <dbReference type="Proteomes" id="UP001431010"/>
    </source>
</evidence>
<evidence type="ECO:0000256" key="2">
    <source>
        <dbReference type="ARBA" id="ARBA00022801"/>
    </source>
</evidence>
<dbReference type="Proteomes" id="UP001431010">
    <property type="component" value="Chromosome"/>
</dbReference>
<dbReference type="EMBL" id="CP088156">
    <property type="protein sequence ID" value="UFZ05872.1"/>
    <property type="molecule type" value="Genomic_DNA"/>
</dbReference>
<keyword evidence="1" id="KW-0479">Metal-binding</keyword>
<accession>A0ABY3RGE2</accession>
<feature type="domain" description="HD" evidence="3">
    <location>
        <begin position="16"/>
        <end position="159"/>
    </location>
</feature>
<sequence>MQDAVATIVDFYRLAEGLKRELRHSWLSDGRRESVAEHSWSMSLLALLVHRHLARPVEIDRVLKMIIVHDLVEALAGDIPFFETGSRKDAKAAKEREAIEDIRSRLPGTVGQEIFDLFHEFEAKTTAEAKFAAALDHLEVQMQHNLADLGTWEPVEYDLVYTKMDIVCAHDALLVELCGAVKGQAEAKMRAGSIDVDAIKERLHNAQAAAT</sequence>
<dbReference type="InterPro" id="IPR039356">
    <property type="entry name" value="YfbR/HDDC2"/>
</dbReference>
<dbReference type="Gene3D" id="1.10.3210.10">
    <property type="entry name" value="Hypothetical protein af1432"/>
    <property type="match status" value="1"/>
</dbReference>
<keyword evidence="5" id="KW-1185">Reference proteome</keyword>
<dbReference type="PANTHER" id="PTHR11845:SF13">
    <property type="entry name" value="5'-DEOXYNUCLEOTIDASE HDDC2"/>
    <property type="match status" value="1"/>
</dbReference>
<proteinExistence type="predicted"/>
<gene>
    <name evidence="4" type="ORF">LQG66_06065</name>
</gene>
<reference evidence="4" key="1">
    <citation type="journal article" date="2024" name="Antonie Van Leeuwenhoek">
        <title>Bradyrhizobium ontarionense sp. nov., a novel bacterial symbiont isolated from Aeschynomene indica (Indian jointvetch), harbours photosynthesis, nitrogen fixation and nitrous oxide (N2O) reductase genes.</title>
        <authorList>
            <person name="Bromfield E.S.P."/>
            <person name="Cloutier S."/>
        </authorList>
    </citation>
    <scope>NUCLEOTIDE SEQUENCE</scope>
    <source>
        <strain evidence="4">A19</strain>
    </source>
</reference>
<name>A0ABY3RGE2_9BRAD</name>